<reference evidence="4 5" key="1">
    <citation type="submission" date="2024-09" db="EMBL/GenBank/DDBJ databases">
        <title>Laminarin stimulates single cell rates of sulfate reduction while oxygen inhibits transcriptomic activity in coastal marine sediment.</title>
        <authorList>
            <person name="Lindsay M."/>
            <person name="Orcutt B."/>
            <person name="Emerson D."/>
            <person name="Stepanauskas R."/>
            <person name="D'Angelo T."/>
        </authorList>
    </citation>
    <scope>NUCLEOTIDE SEQUENCE [LARGE SCALE GENOMIC DNA]</scope>
    <source>
        <strain evidence="4">SAG AM-311-K15</strain>
    </source>
</reference>
<dbReference type="Pfam" id="PF05378">
    <property type="entry name" value="Hydant_A_N"/>
    <property type="match status" value="1"/>
</dbReference>
<evidence type="ECO:0000313" key="4">
    <source>
        <dbReference type="EMBL" id="MFC1849235.1"/>
    </source>
</evidence>
<dbReference type="EMBL" id="JBHPBY010000027">
    <property type="protein sequence ID" value="MFC1849235.1"/>
    <property type="molecule type" value="Genomic_DNA"/>
</dbReference>
<dbReference type="InterPro" id="IPR049517">
    <property type="entry name" value="ACX-like_C"/>
</dbReference>
<dbReference type="InterPro" id="IPR002821">
    <property type="entry name" value="Hydantoinase_A"/>
</dbReference>
<keyword evidence="5" id="KW-1185">Reference proteome</keyword>
<dbReference type="Pfam" id="PF19278">
    <property type="entry name" value="Hydant_A_C"/>
    <property type="match status" value="1"/>
</dbReference>
<evidence type="ECO:0000313" key="5">
    <source>
        <dbReference type="Proteomes" id="UP001594351"/>
    </source>
</evidence>
<dbReference type="PANTHER" id="PTHR11365:SF23">
    <property type="entry name" value="HYPOTHETICAL 5-OXOPROLINASE (EUROFUNG)-RELATED"/>
    <property type="match status" value="1"/>
</dbReference>
<dbReference type="Proteomes" id="UP001594351">
    <property type="component" value="Unassembled WGS sequence"/>
</dbReference>
<feature type="domain" description="Acetophenone carboxylase-like C-terminal" evidence="3">
    <location>
        <begin position="532"/>
        <end position="710"/>
    </location>
</feature>
<evidence type="ECO:0000259" key="1">
    <source>
        <dbReference type="Pfam" id="PF01968"/>
    </source>
</evidence>
<proteinExistence type="predicted"/>
<evidence type="ECO:0000259" key="3">
    <source>
        <dbReference type="Pfam" id="PF19278"/>
    </source>
</evidence>
<protein>
    <submittedName>
        <fullName evidence="4">Hydantoinase/oxoprolinase family protein</fullName>
    </submittedName>
</protein>
<organism evidence="4 5">
    <name type="scientific">candidate division CSSED10-310 bacterium</name>
    <dbReference type="NCBI Taxonomy" id="2855610"/>
    <lineage>
        <taxon>Bacteria</taxon>
        <taxon>Bacteria division CSSED10-310</taxon>
    </lineage>
</organism>
<feature type="domain" description="Hydantoinase/oxoprolinase N-terminal" evidence="2">
    <location>
        <begin position="10"/>
        <end position="196"/>
    </location>
</feature>
<name>A0ABV6YSQ6_UNCC1</name>
<gene>
    <name evidence="4" type="ORF">ACFL27_03400</name>
</gene>
<dbReference type="PANTHER" id="PTHR11365">
    <property type="entry name" value="5-OXOPROLINASE RELATED"/>
    <property type="match status" value="1"/>
</dbReference>
<feature type="domain" description="Hydantoinase A/oxoprolinase" evidence="1">
    <location>
        <begin position="223"/>
        <end position="510"/>
    </location>
</feature>
<evidence type="ECO:0000259" key="2">
    <source>
        <dbReference type="Pfam" id="PF05378"/>
    </source>
</evidence>
<dbReference type="InterPro" id="IPR045079">
    <property type="entry name" value="Oxoprolinase-like"/>
</dbReference>
<accession>A0ABV6YSQ6</accession>
<comment type="caution">
    <text evidence="4">The sequence shown here is derived from an EMBL/GenBank/DDBJ whole genome shotgun (WGS) entry which is preliminary data.</text>
</comment>
<dbReference type="InterPro" id="IPR008040">
    <property type="entry name" value="Hydant_A_N"/>
</dbReference>
<dbReference type="Pfam" id="PF01968">
    <property type="entry name" value="Hydantoinase_A"/>
    <property type="match status" value="1"/>
</dbReference>
<sequence length="724" mass="80154">MGQNNLKASIDVDIGGTFTDALIKWNEKTVFTKTPTTNYNLSVGFIKAIREAATRLETDVPTLLQNTDLIRYSTTIAMNKLLEKKGPRLGLITTSGFEDTIFVGKGAQWADGLPVRERRNVARAQRPEPLIPRDLTVGVHERIDSNGVVVGPLIESDVIDKLTYLVDQGVRGIVVSLLWSYLNPIHERRIREIMRTLYPDCYLGNIPIFLSSEVLPKRFEYTRTITTVLNAYLHQAMWEELLGMSEELRKQNFKRSLMMVHNSGGMAEVYKTSAVQTYNGGPVAGLLGAAHLGKQMDIQDLIVADMGGTSFDLSIVEKGSPRSSISQPLIDRWQVGIAMLETRSIGAGGGSIAWLNDTAGLQVEVGPRSAGSMPGPAAYDQGGNAPTVTDADVVLGYLNPDYFHGGQLQLNPDRARTVIQKEIARPLGLTVEQAAILIRRVIDAKMGYTLFKETALRGYDSRLLPLFAGGGAGPTHCVGIAQYAHISRILTFPFSPVFCAFGSANMDVRHVYELSSRVQILAPGGKEWLQEYDAFNHIVSDLKDKALRDIKGEGLPVQDVMFELELDMMFGGQLNIKRTSSPCLELKKHEDIQALYHSFVEAYSKAYSPVSVFPAGGVIIHNFILHAILRKTRLNLPAYPLQNETPSLSALKQPRPVFWKEYPDFVETAIYEEEKLQPGNVIHGPAIVEAPNTTTVIPPAWRYSVNKFRIGVIEKQESFGEREV</sequence>